<dbReference type="Proteomes" id="UP000604161">
    <property type="component" value="Unassembled WGS sequence"/>
</dbReference>
<accession>A0ABR8P0P6</accession>
<gene>
    <name evidence="2" type="ORF">IF202_08045</name>
</gene>
<keyword evidence="1" id="KW-0732">Signal</keyword>
<proteinExistence type="predicted"/>
<reference evidence="2 3" key="1">
    <citation type="submission" date="2020-09" db="EMBL/GenBank/DDBJ databases">
        <title>Marinomonas sp. nov., isolated from the cysticercosis algae of Qingdao, China.</title>
        <authorList>
            <person name="Sun X."/>
        </authorList>
    </citation>
    <scope>NUCLEOTIDE SEQUENCE [LARGE SCALE GENOMIC DNA]</scope>
    <source>
        <strain evidence="2 3">SM2066</strain>
    </source>
</reference>
<feature type="signal peptide" evidence="1">
    <location>
        <begin position="1"/>
        <end position="24"/>
    </location>
</feature>
<evidence type="ECO:0000256" key="1">
    <source>
        <dbReference type="SAM" id="SignalP"/>
    </source>
</evidence>
<evidence type="ECO:0000313" key="2">
    <source>
        <dbReference type="EMBL" id="MBD5771003.1"/>
    </source>
</evidence>
<feature type="chain" id="PRO_5045046863" evidence="1">
    <location>
        <begin position="25"/>
        <end position="178"/>
    </location>
</feature>
<comment type="caution">
    <text evidence="2">The sequence shown here is derived from an EMBL/GenBank/DDBJ whole genome shotgun (WGS) entry which is preliminary data.</text>
</comment>
<evidence type="ECO:0000313" key="3">
    <source>
        <dbReference type="Proteomes" id="UP000604161"/>
    </source>
</evidence>
<dbReference type="EMBL" id="JACYFC010000002">
    <property type="protein sequence ID" value="MBD5771003.1"/>
    <property type="molecule type" value="Genomic_DNA"/>
</dbReference>
<dbReference type="RefSeq" id="WP_191594359.1">
    <property type="nucleotide sequence ID" value="NZ_JACYFC010000002.1"/>
</dbReference>
<protein>
    <submittedName>
        <fullName evidence="2">Uncharacterized protein</fullName>
    </submittedName>
</protein>
<name>A0ABR8P0P6_9GAMM</name>
<sequence length="178" mass="19598">MNFRSYIISSLILGVLFISQTATAVDGYKDLKFGMSAKQIVASNVCTLQKYESGQIGVEYYGCDDFMFGGEAVEAGAFFIDDKFLRFAIAPSVDVALSLANGLSEKYGSPSSSSTQKEFQAVDALPNREAFLAYDKNTVYLKLMSDENYTQSAILLYTSPSYDILLLKKQDKSISNDL</sequence>
<organism evidence="2 3">
    <name type="scientific">Marinomonas colpomeniae</name>
    <dbReference type="NCBI Taxonomy" id="2774408"/>
    <lineage>
        <taxon>Bacteria</taxon>
        <taxon>Pseudomonadati</taxon>
        <taxon>Pseudomonadota</taxon>
        <taxon>Gammaproteobacteria</taxon>
        <taxon>Oceanospirillales</taxon>
        <taxon>Oceanospirillaceae</taxon>
        <taxon>Marinomonas</taxon>
    </lineage>
</organism>
<keyword evidence="3" id="KW-1185">Reference proteome</keyword>